<name>A0ABW9ZX56_9BACT</name>
<reference evidence="3 4" key="1">
    <citation type="submission" date="2020-01" db="EMBL/GenBank/DDBJ databases">
        <title>Genome analysis.</title>
        <authorList>
            <person name="Wu S."/>
            <person name="Wang G."/>
        </authorList>
    </citation>
    <scope>NUCLEOTIDE SEQUENCE [LARGE SCALE GENOMIC DNA]</scope>
    <source>
        <strain evidence="3 4">SYL130</strain>
    </source>
</reference>
<keyword evidence="4" id="KW-1185">Reference proteome</keyword>
<comment type="caution">
    <text evidence="3">The sequence shown here is derived from an EMBL/GenBank/DDBJ whole genome shotgun (WGS) entry which is preliminary data.</text>
</comment>
<dbReference type="RefSeq" id="WP_161820016.1">
    <property type="nucleotide sequence ID" value="NZ_JAACJS010000015.1"/>
</dbReference>
<feature type="signal peptide" evidence="1">
    <location>
        <begin position="1"/>
        <end position="21"/>
    </location>
</feature>
<dbReference type="SUPFAM" id="SSF81296">
    <property type="entry name" value="E set domains"/>
    <property type="match status" value="1"/>
</dbReference>
<feature type="domain" description="IPT/TIG" evidence="2">
    <location>
        <begin position="41"/>
        <end position="114"/>
    </location>
</feature>
<dbReference type="PROSITE" id="PS51257">
    <property type="entry name" value="PROKAR_LIPOPROTEIN"/>
    <property type="match status" value="1"/>
</dbReference>
<keyword evidence="1" id="KW-0732">Signal</keyword>
<evidence type="ECO:0000313" key="4">
    <source>
        <dbReference type="Proteomes" id="UP000753802"/>
    </source>
</evidence>
<dbReference type="Gene3D" id="2.60.40.10">
    <property type="entry name" value="Immunoglobulins"/>
    <property type="match status" value="1"/>
</dbReference>
<sequence length="284" mass="30055">MKTLHTAKLCAIGLISGIAFYACEKSGDSPAAPLAPTVNLSFTPQTATADDTVMVKGTGFTGATACSFGGANAKSFSVLSDTVIMAVINANTPSGPVVVNRVGSSAMSAAGFTYYTPIASYLLGSAKYTTLNKVIALPRLPSDSALYKEFTAPDTASFVIRAINPNNTEQNKTAVGANLKPPIRSRYADSANYVIMTGVMIENDFPVTNYNGYVYRFRSANMPARSSVFAKITDTLLTIPAQYPLDGYITISGSGVIKNGVVVSLDYFVNENFGNTKRASLRKP</sequence>
<evidence type="ECO:0000313" key="3">
    <source>
        <dbReference type="EMBL" id="NCI51746.1"/>
    </source>
</evidence>
<feature type="chain" id="PRO_5045381640" description="IPT/TIG domain-containing protein" evidence="1">
    <location>
        <begin position="22"/>
        <end position="284"/>
    </location>
</feature>
<evidence type="ECO:0000259" key="2">
    <source>
        <dbReference type="Pfam" id="PF01833"/>
    </source>
</evidence>
<organism evidence="3 4">
    <name type="scientific">Sediminibacterium roseum</name>
    <dbReference type="NCBI Taxonomy" id="1978412"/>
    <lineage>
        <taxon>Bacteria</taxon>
        <taxon>Pseudomonadati</taxon>
        <taxon>Bacteroidota</taxon>
        <taxon>Chitinophagia</taxon>
        <taxon>Chitinophagales</taxon>
        <taxon>Chitinophagaceae</taxon>
        <taxon>Sediminibacterium</taxon>
    </lineage>
</organism>
<protein>
    <recommendedName>
        <fullName evidence="2">IPT/TIG domain-containing protein</fullName>
    </recommendedName>
</protein>
<dbReference type="Proteomes" id="UP000753802">
    <property type="component" value="Unassembled WGS sequence"/>
</dbReference>
<dbReference type="InterPro" id="IPR014756">
    <property type="entry name" value="Ig_E-set"/>
</dbReference>
<dbReference type="InterPro" id="IPR013783">
    <property type="entry name" value="Ig-like_fold"/>
</dbReference>
<dbReference type="EMBL" id="JAACJS010000015">
    <property type="protein sequence ID" value="NCI51746.1"/>
    <property type="molecule type" value="Genomic_DNA"/>
</dbReference>
<gene>
    <name evidence="3" type="ORF">GWC95_17610</name>
</gene>
<dbReference type="Pfam" id="PF01833">
    <property type="entry name" value="TIG"/>
    <property type="match status" value="1"/>
</dbReference>
<evidence type="ECO:0000256" key="1">
    <source>
        <dbReference type="SAM" id="SignalP"/>
    </source>
</evidence>
<accession>A0ABW9ZX56</accession>
<proteinExistence type="predicted"/>
<dbReference type="InterPro" id="IPR002909">
    <property type="entry name" value="IPT_dom"/>
</dbReference>